<organism evidence="10">
    <name type="scientific">Tanacetum cinerariifolium</name>
    <name type="common">Dalmatian daisy</name>
    <name type="synonym">Chrysanthemum cinerariifolium</name>
    <dbReference type="NCBI Taxonomy" id="118510"/>
    <lineage>
        <taxon>Eukaryota</taxon>
        <taxon>Viridiplantae</taxon>
        <taxon>Streptophyta</taxon>
        <taxon>Embryophyta</taxon>
        <taxon>Tracheophyta</taxon>
        <taxon>Spermatophyta</taxon>
        <taxon>Magnoliopsida</taxon>
        <taxon>eudicotyledons</taxon>
        <taxon>Gunneridae</taxon>
        <taxon>Pentapetalae</taxon>
        <taxon>asterids</taxon>
        <taxon>campanulids</taxon>
        <taxon>Asterales</taxon>
        <taxon>Asteraceae</taxon>
        <taxon>Asteroideae</taxon>
        <taxon>Anthemideae</taxon>
        <taxon>Anthemidinae</taxon>
        <taxon>Tanacetum</taxon>
    </lineage>
</organism>
<keyword evidence="7 10" id="KW-0695">RNA-directed DNA polymerase</keyword>
<keyword evidence="2" id="KW-0808">Transferase</keyword>
<dbReference type="GO" id="GO:0004519">
    <property type="term" value="F:endonuclease activity"/>
    <property type="evidence" value="ECO:0007669"/>
    <property type="project" value="UniProtKB-KW"/>
</dbReference>
<dbReference type="InterPro" id="IPR043502">
    <property type="entry name" value="DNA/RNA_pol_sf"/>
</dbReference>
<reference evidence="10" key="1">
    <citation type="journal article" date="2019" name="Sci. Rep.">
        <title>Draft genome of Tanacetum cinerariifolium, the natural source of mosquito coil.</title>
        <authorList>
            <person name="Yamashiro T."/>
            <person name="Shiraishi A."/>
            <person name="Satake H."/>
            <person name="Nakayama K."/>
        </authorList>
    </citation>
    <scope>NUCLEOTIDE SEQUENCE</scope>
</reference>
<dbReference type="Gene3D" id="3.30.70.270">
    <property type="match status" value="1"/>
</dbReference>
<evidence type="ECO:0000256" key="3">
    <source>
        <dbReference type="ARBA" id="ARBA00022695"/>
    </source>
</evidence>
<evidence type="ECO:0000256" key="2">
    <source>
        <dbReference type="ARBA" id="ARBA00022679"/>
    </source>
</evidence>
<dbReference type="FunFam" id="3.10.10.10:FF:000007">
    <property type="entry name" value="Retrovirus-related Pol polyprotein from transposon 17.6-like Protein"/>
    <property type="match status" value="1"/>
</dbReference>
<dbReference type="InterPro" id="IPR053134">
    <property type="entry name" value="RNA-dir_DNA_polymerase"/>
</dbReference>
<comment type="caution">
    <text evidence="10">The sequence shown here is derived from an EMBL/GenBank/DDBJ whole genome shotgun (WGS) entry which is preliminary data.</text>
</comment>
<dbReference type="EMBL" id="BKCJ010003895">
    <property type="protein sequence ID" value="GEU57798.1"/>
    <property type="molecule type" value="Genomic_DNA"/>
</dbReference>
<keyword evidence="1" id="KW-0645">Protease</keyword>
<dbReference type="InterPro" id="IPR000477">
    <property type="entry name" value="RT_dom"/>
</dbReference>
<accession>A0A6L2L7T8</accession>
<evidence type="ECO:0000256" key="8">
    <source>
        <dbReference type="SAM" id="MobiDB-lite"/>
    </source>
</evidence>
<evidence type="ECO:0000256" key="4">
    <source>
        <dbReference type="ARBA" id="ARBA00022722"/>
    </source>
</evidence>
<keyword evidence="3" id="KW-0548">Nucleotidyltransferase</keyword>
<proteinExistence type="predicted"/>
<name>A0A6L2L7T8_TANCI</name>
<keyword evidence="5" id="KW-0255">Endonuclease</keyword>
<gene>
    <name evidence="10" type="ORF">Tci_029776</name>
</gene>
<evidence type="ECO:0000259" key="9">
    <source>
        <dbReference type="PROSITE" id="PS50878"/>
    </source>
</evidence>
<dbReference type="Pfam" id="PF00078">
    <property type="entry name" value="RVT_1"/>
    <property type="match status" value="1"/>
</dbReference>
<dbReference type="CDD" id="cd01647">
    <property type="entry name" value="RT_LTR"/>
    <property type="match status" value="1"/>
</dbReference>
<dbReference type="GO" id="GO:0006508">
    <property type="term" value="P:proteolysis"/>
    <property type="evidence" value="ECO:0007669"/>
    <property type="project" value="UniProtKB-KW"/>
</dbReference>
<dbReference type="Gene3D" id="3.10.10.10">
    <property type="entry name" value="HIV Type 1 Reverse Transcriptase, subunit A, domain 1"/>
    <property type="match status" value="1"/>
</dbReference>
<evidence type="ECO:0000256" key="7">
    <source>
        <dbReference type="ARBA" id="ARBA00022918"/>
    </source>
</evidence>
<keyword evidence="4" id="KW-0540">Nuclease</keyword>
<dbReference type="GO" id="GO:0008233">
    <property type="term" value="F:peptidase activity"/>
    <property type="evidence" value="ECO:0007669"/>
    <property type="project" value="UniProtKB-KW"/>
</dbReference>
<evidence type="ECO:0000256" key="6">
    <source>
        <dbReference type="ARBA" id="ARBA00022801"/>
    </source>
</evidence>
<evidence type="ECO:0000313" key="10">
    <source>
        <dbReference type="EMBL" id="GEU57798.1"/>
    </source>
</evidence>
<protein>
    <submittedName>
        <fullName evidence="10">Putative reverse transcriptase domain-containing protein</fullName>
    </submittedName>
</protein>
<dbReference type="SUPFAM" id="SSF56672">
    <property type="entry name" value="DNA/RNA polymerases"/>
    <property type="match status" value="1"/>
</dbReference>
<evidence type="ECO:0000256" key="1">
    <source>
        <dbReference type="ARBA" id="ARBA00022670"/>
    </source>
</evidence>
<dbReference type="AlphaFoldDB" id="A0A6L2L7T8"/>
<keyword evidence="6" id="KW-0378">Hydrolase</keyword>
<dbReference type="GO" id="GO:0003964">
    <property type="term" value="F:RNA-directed DNA polymerase activity"/>
    <property type="evidence" value="ECO:0007669"/>
    <property type="project" value="UniProtKB-KW"/>
</dbReference>
<sequence>MALPLRDQRHQYLRGPLVYELILDFFSTFRFREVVHDLDMHRALQFQLGGVRRRINWIEFILALGLHSTEEMQTAGFGTSPFYTFIKDPMLRLYHRLIGCSIVERSQAPKKVTVSDLFYLRGMDVGSVNIPYLLAWYLRFFASGRKQGAMIYEGHYVARLVENFRLLTKERLQGPAKHEGDTEGVVEEASVAPGGGDEDEEMSQAVPPSLRTQGDKIDKIEEEMHGVREALQEDCWKNRDPVFRSQQGSHREKVAIGRTCGWIESYALKFFKSGFMDKPSAKRRRNAISQSQLRSPLQALEIKGGDAGACEVLGWILGDVIEVLESGLIHSIWLKASAITFAFLGCNKSYNCNLLAILANDVVSCSTLSDQGYHGYDVKLADGRIILVNTLIRGCTLNFLNHPFNIDLMPVEMGSFDVIIDFPEVFPEDLPGIPPTRQVEFQIDLVPGAAPVARAPYRLAPSEMKELSDQLKELADKGFIRPSSSPWGASVLFVKKKDGSFQMCIDYRELNKLTVKNRYPLPRIDDLFDQLQGSSVYSKIDLRSGYHQLRVREEDISKTAFRTRYGHYEFQVMPFGLTNAPAVFMDLMNRVCKPYLDKFVIVFIDDILIYSKSKQEHEEHLKLILELLKREQLYAKFSKCEFWISKVQFLGHVIDSQGIHVDPV</sequence>
<evidence type="ECO:0000256" key="5">
    <source>
        <dbReference type="ARBA" id="ARBA00022759"/>
    </source>
</evidence>
<dbReference type="InterPro" id="IPR043128">
    <property type="entry name" value="Rev_trsase/Diguanyl_cyclase"/>
</dbReference>
<feature type="region of interest" description="Disordered" evidence="8">
    <location>
        <begin position="173"/>
        <end position="214"/>
    </location>
</feature>
<dbReference type="PANTHER" id="PTHR24559">
    <property type="entry name" value="TRANSPOSON TY3-I GAG-POL POLYPROTEIN"/>
    <property type="match status" value="1"/>
</dbReference>
<dbReference type="PROSITE" id="PS50878">
    <property type="entry name" value="RT_POL"/>
    <property type="match status" value="1"/>
</dbReference>
<dbReference type="PANTHER" id="PTHR24559:SF427">
    <property type="entry name" value="RNA-DIRECTED DNA POLYMERASE"/>
    <property type="match status" value="1"/>
</dbReference>
<feature type="domain" description="Reverse transcriptase" evidence="9">
    <location>
        <begin position="475"/>
        <end position="654"/>
    </location>
</feature>